<evidence type="ECO:0000313" key="4">
    <source>
        <dbReference type="Proteomes" id="UP000219621"/>
    </source>
</evidence>
<dbReference type="OrthoDB" id="9761809at2"/>
<protein>
    <submittedName>
        <fullName evidence="3">Xaa-Pro dipeptidase/ectoine hydrolase</fullName>
    </submittedName>
</protein>
<dbReference type="Pfam" id="PF00557">
    <property type="entry name" value="Peptidase_M24"/>
    <property type="match status" value="1"/>
</dbReference>
<sequence length="403" mass="44890">MSPTSLADRASPTWRVFDRAEFDHRLAAVKYRMAADGIDVMLVSDPANMNYLTGYDGWSFYVPQVVIVALDHDNPVWIGRHMDANGARWTTVLPPDDILGYPDHYVQQRHIHPMTFVAEEITRRGWHKGRLAVEMDAYYFSVQGWESLRAGLPNATFKDAGHLVNWVRAVKSDAEIGLMRRAARILESAMQTACEGVEPGRRQCDTVAEIMSAQVRGTPEFGGDYTAIVPMLPTGICSSTPHLTWTDETFKAGEATILELAAANRRYHCAMARTVYLGKPPALMVDTAEVVCEGLQAALDAARPGATCEEVEHAWREATRRHGLVKESRIGYSIGCAYPPDWGEHTMSLRPGDTTVLQPNMTFHLIPGIWMEDWGIELSETFLVTERGGEPLCGLPRGLYVKQ</sequence>
<reference evidence="3 4" key="1">
    <citation type="submission" date="2017-09" db="EMBL/GenBank/DDBJ databases">
        <authorList>
            <person name="Ehlers B."/>
            <person name="Leendertz F.H."/>
        </authorList>
    </citation>
    <scope>NUCLEOTIDE SEQUENCE [LARGE SCALE GENOMIC DNA]</scope>
    <source>
        <strain evidence="3 4">USBA 140</strain>
    </source>
</reference>
<dbReference type="PANTHER" id="PTHR46112:SF2">
    <property type="entry name" value="XAA-PRO AMINOPEPTIDASE P-RELATED"/>
    <property type="match status" value="1"/>
</dbReference>
<dbReference type="SUPFAM" id="SSF53092">
    <property type="entry name" value="Creatinase/prolidase N-terminal domain"/>
    <property type="match status" value="1"/>
</dbReference>
<dbReference type="CDD" id="cd01066">
    <property type="entry name" value="APP_MetAP"/>
    <property type="match status" value="1"/>
</dbReference>
<organism evidence="3 4">
    <name type="scientific">Caenispirillum bisanense</name>
    <dbReference type="NCBI Taxonomy" id="414052"/>
    <lineage>
        <taxon>Bacteria</taxon>
        <taxon>Pseudomonadati</taxon>
        <taxon>Pseudomonadota</taxon>
        <taxon>Alphaproteobacteria</taxon>
        <taxon>Rhodospirillales</taxon>
        <taxon>Novispirillaceae</taxon>
        <taxon>Caenispirillum</taxon>
    </lineage>
</organism>
<dbReference type="InterPro" id="IPR050659">
    <property type="entry name" value="Peptidase_M24B"/>
</dbReference>
<dbReference type="InterPro" id="IPR029149">
    <property type="entry name" value="Creatin/AminoP/Spt16_N"/>
</dbReference>
<accession>A0A286G4D5</accession>
<evidence type="ECO:0000313" key="3">
    <source>
        <dbReference type="EMBL" id="SOD90417.1"/>
    </source>
</evidence>
<name>A0A286G4D5_9PROT</name>
<dbReference type="SUPFAM" id="SSF55920">
    <property type="entry name" value="Creatinase/aminopeptidase"/>
    <property type="match status" value="1"/>
</dbReference>
<keyword evidence="3" id="KW-0378">Hydrolase</keyword>
<dbReference type="EMBL" id="OCNJ01000001">
    <property type="protein sequence ID" value="SOD90417.1"/>
    <property type="molecule type" value="Genomic_DNA"/>
</dbReference>
<evidence type="ECO:0000259" key="1">
    <source>
        <dbReference type="Pfam" id="PF00557"/>
    </source>
</evidence>
<dbReference type="PANTHER" id="PTHR46112">
    <property type="entry name" value="AMINOPEPTIDASE"/>
    <property type="match status" value="1"/>
</dbReference>
<dbReference type="InterPro" id="IPR000994">
    <property type="entry name" value="Pept_M24"/>
</dbReference>
<gene>
    <name evidence="3" type="ORF">SAMN05421508_101535</name>
</gene>
<dbReference type="Pfam" id="PF01321">
    <property type="entry name" value="Creatinase_N"/>
    <property type="match status" value="1"/>
</dbReference>
<proteinExistence type="predicted"/>
<dbReference type="Proteomes" id="UP000219621">
    <property type="component" value="Unassembled WGS sequence"/>
</dbReference>
<dbReference type="InterPro" id="IPR000587">
    <property type="entry name" value="Creatinase_N"/>
</dbReference>
<dbReference type="Gene3D" id="3.90.230.10">
    <property type="entry name" value="Creatinase/methionine aminopeptidase superfamily"/>
    <property type="match status" value="1"/>
</dbReference>
<evidence type="ECO:0000259" key="2">
    <source>
        <dbReference type="Pfam" id="PF01321"/>
    </source>
</evidence>
<dbReference type="GO" id="GO:0016787">
    <property type="term" value="F:hydrolase activity"/>
    <property type="evidence" value="ECO:0007669"/>
    <property type="project" value="UniProtKB-KW"/>
</dbReference>
<keyword evidence="4" id="KW-1185">Reference proteome</keyword>
<dbReference type="RefSeq" id="WP_097277416.1">
    <property type="nucleotide sequence ID" value="NZ_OCNJ01000001.1"/>
</dbReference>
<feature type="domain" description="Peptidase M24" evidence="1">
    <location>
        <begin position="178"/>
        <end position="386"/>
    </location>
</feature>
<feature type="domain" description="Creatinase N-terminal" evidence="2">
    <location>
        <begin position="25"/>
        <end position="170"/>
    </location>
</feature>
<dbReference type="AlphaFoldDB" id="A0A286G4D5"/>
<dbReference type="Gene3D" id="3.40.350.10">
    <property type="entry name" value="Creatinase/prolidase N-terminal domain"/>
    <property type="match status" value="1"/>
</dbReference>
<dbReference type="InterPro" id="IPR036005">
    <property type="entry name" value="Creatinase/aminopeptidase-like"/>
</dbReference>